<organism evidence="2 3">
    <name type="scientific">Cricetulus griseus</name>
    <name type="common">Chinese hamster</name>
    <name type="synonym">Cricetulus barabensis griseus</name>
    <dbReference type="NCBI Taxonomy" id="10029"/>
    <lineage>
        <taxon>Eukaryota</taxon>
        <taxon>Metazoa</taxon>
        <taxon>Chordata</taxon>
        <taxon>Craniata</taxon>
        <taxon>Vertebrata</taxon>
        <taxon>Euteleostomi</taxon>
        <taxon>Mammalia</taxon>
        <taxon>Eutheria</taxon>
        <taxon>Euarchontoglires</taxon>
        <taxon>Glires</taxon>
        <taxon>Rodentia</taxon>
        <taxon>Myomorpha</taxon>
        <taxon>Muroidea</taxon>
        <taxon>Cricetidae</taxon>
        <taxon>Cricetinae</taxon>
        <taxon>Cricetulus</taxon>
    </lineage>
</organism>
<feature type="coiled-coil region" evidence="1">
    <location>
        <begin position="56"/>
        <end position="90"/>
    </location>
</feature>
<feature type="non-terminal residue" evidence="2">
    <location>
        <position position="1"/>
    </location>
</feature>
<evidence type="ECO:0000256" key="1">
    <source>
        <dbReference type="SAM" id="Coils"/>
    </source>
</evidence>
<accession>A0A061IN21</accession>
<gene>
    <name evidence="2" type="ORF">H671_1g3589</name>
</gene>
<dbReference type="AlphaFoldDB" id="A0A061IN21"/>
<evidence type="ECO:0000313" key="2">
    <source>
        <dbReference type="EMBL" id="ERE87698.1"/>
    </source>
</evidence>
<proteinExistence type="predicted"/>
<name>A0A061IN21_CRIGR</name>
<sequence>YYHGQVLREWIQLKKNVQVSRLKNRLLWKEQIELQECCEDVKRLFKEIHEKICDPCAEQIQEEDNMDERLKNLLKQKEVLTQQRELAEKLQHQFNISEMRPEETGDPKGVIQGCLNTLVGLEILD</sequence>
<dbReference type="EMBL" id="KE667037">
    <property type="protein sequence ID" value="ERE87698.1"/>
    <property type="molecule type" value="Genomic_DNA"/>
</dbReference>
<dbReference type="Proteomes" id="UP000030759">
    <property type="component" value="Unassembled WGS sequence"/>
</dbReference>
<keyword evidence="1" id="KW-0175">Coiled coil</keyword>
<protein>
    <submittedName>
        <fullName evidence="2">Putative disks large-like protein</fullName>
    </submittedName>
</protein>
<evidence type="ECO:0000313" key="3">
    <source>
        <dbReference type="Proteomes" id="UP000030759"/>
    </source>
</evidence>
<reference evidence="3" key="1">
    <citation type="journal article" date="2013" name="Nat. Biotechnol.">
        <title>Chinese hamster genome sequenced from sorted chromosomes.</title>
        <authorList>
            <person name="Brinkrolf K."/>
            <person name="Rupp O."/>
            <person name="Laux H."/>
            <person name="Kollin F."/>
            <person name="Ernst W."/>
            <person name="Linke B."/>
            <person name="Kofler R."/>
            <person name="Romand S."/>
            <person name="Hesse F."/>
            <person name="Budach W.E."/>
            <person name="Galosy S."/>
            <person name="Muller D."/>
            <person name="Noll T."/>
            <person name="Wienberg J."/>
            <person name="Jostock T."/>
            <person name="Leonard M."/>
            <person name="Grillari J."/>
            <person name="Tauch A."/>
            <person name="Goesmann A."/>
            <person name="Helk B."/>
            <person name="Mott J.E."/>
            <person name="Puhler A."/>
            <person name="Borth N."/>
        </authorList>
    </citation>
    <scope>NUCLEOTIDE SEQUENCE [LARGE SCALE GENOMIC DNA]</scope>
    <source>
        <strain evidence="3">17A/GY</strain>
    </source>
</reference>